<feature type="compositionally biased region" description="Acidic residues" evidence="4">
    <location>
        <begin position="435"/>
        <end position="449"/>
    </location>
</feature>
<evidence type="ECO:0000256" key="2">
    <source>
        <dbReference type="ARBA" id="ARBA00023015"/>
    </source>
</evidence>
<dbReference type="SUPFAM" id="SSF57783">
    <property type="entry name" value="Zinc beta-ribbon"/>
    <property type="match status" value="1"/>
</dbReference>
<reference evidence="7" key="1">
    <citation type="journal article" date="2012" name="PLoS Genet.">
        <title>The genomes of the fungal plant pathogens Cladosporium fulvum and Dothistroma septosporum reveal adaptation to different hosts and lifestyles but also signatures of common ancestry.</title>
        <authorList>
            <person name="de Wit P.J.G.M."/>
            <person name="van der Burgt A."/>
            <person name="Oekmen B."/>
            <person name="Stergiopoulos I."/>
            <person name="Abd-Elsalam K.A."/>
            <person name="Aerts A.L."/>
            <person name="Bahkali A.H."/>
            <person name="Beenen H.G."/>
            <person name="Chettri P."/>
            <person name="Cox M.P."/>
            <person name="Datema E."/>
            <person name="de Vries R.P."/>
            <person name="Dhillon B."/>
            <person name="Ganley A.R."/>
            <person name="Griffiths S.A."/>
            <person name="Guo Y."/>
            <person name="Hamelin R.C."/>
            <person name="Henrissat B."/>
            <person name="Kabir M.S."/>
            <person name="Jashni M.K."/>
            <person name="Kema G."/>
            <person name="Klaubauf S."/>
            <person name="Lapidus A."/>
            <person name="Levasseur A."/>
            <person name="Lindquist E."/>
            <person name="Mehrabi R."/>
            <person name="Ohm R.A."/>
            <person name="Owen T.J."/>
            <person name="Salamov A."/>
            <person name="Schwelm A."/>
            <person name="Schijlen E."/>
            <person name="Sun H."/>
            <person name="van den Burg H.A."/>
            <person name="van Ham R.C.H.J."/>
            <person name="Zhang S."/>
            <person name="Goodwin S.B."/>
            <person name="Grigoriev I.V."/>
            <person name="Collemare J."/>
            <person name="Bradshaw R.E."/>
        </authorList>
    </citation>
    <scope>NUCLEOTIDE SEQUENCE [LARGE SCALE GENOMIC DNA]</scope>
    <source>
        <strain evidence="7">NZE10 / CBS 128990</strain>
    </source>
</reference>
<dbReference type="GO" id="GO:0006367">
    <property type="term" value="P:transcription initiation at RNA polymerase II promoter"/>
    <property type="evidence" value="ECO:0007669"/>
    <property type="project" value="InterPro"/>
</dbReference>
<gene>
    <name evidence="6" type="ORF">DOTSEDRAFT_43609</name>
</gene>
<evidence type="ECO:0000256" key="3">
    <source>
        <dbReference type="ARBA" id="ARBA00023163"/>
    </source>
</evidence>
<dbReference type="SUPFAM" id="SSF46785">
    <property type="entry name" value="Winged helix' DNA-binding domain"/>
    <property type="match status" value="1"/>
</dbReference>
<comment type="similarity">
    <text evidence="1">Belongs to the TFIIE alpha subunit family.</text>
</comment>
<feature type="compositionally biased region" description="Basic and acidic residues" evidence="4">
    <location>
        <begin position="302"/>
        <end position="334"/>
    </location>
</feature>
<feature type="region of interest" description="Disordered" evidence="4">
    <location>
        <begin position="302"/>
        <end position="449"/>
    </location>
</feature>
<dbReference type="InterPro" id="IPR036390">
    <property type="entry name" value="WH_DNA-bd_sf"/>
</dbReference>
<name>N1PS92_DOTSN</name>
<evidence type="ECO:0000256" key="4">
    <source>
        <dbReference type="SAM" id="MobiDB-lite"/>
    </source>
</evidence>
<dbReference type="EMBL" id="KB446538">
    <property type="protein sequence ID" value="EME45230.1"/>
    <property type="molecule type" value="Genomic_DNA"/>
</dbReference>
<dbReference type="PANTHER" id="PTHR13097">
    <property type="entry name" value="TRANSCRIPTION INITIATION FACTOR IIE, ALPHA SUBUNIT"/>
    <property type="match status" value="1"/>
</dbReference>
<feature type="domain" description="HTH TFE/IIEalpha-type" evidence="5">
    <location>
        <begin position="5"/>
        <end position="106"/>
    </location>
</feature>
<dbReference type="Gene3D" id="3.30.40.10">
    <property type="entry name" value="Zinc/RING finger domain, C3HC4 (zinc finger)"/>
    <property type="match status" value="1"/>
</dbReference>
<dbReference type="AlphaFoldDB" id="N1PS92"/>
<dbReference type="InterPro" id="IPR017919">
    <property type="entry name" value="TFIIE/TFIIEa_HTH"/>
</dbReference>
<evidence type="ECO:0000259" key="5">
    <source>
        <dbReference type="PROSITE" id="PS51344"/>
    </source>
</evidence>
<keyword evidence="2" id="KW-0805">Transcription regulation</keyword>
<dbReference type="OMA" id="DAIKWKV"/>
<evidence type="ECO:0000313" key="7">
    <source>
        <dbReference type="Proteomes" id="UP000016933"/>
    </source>
</evidence>
<dbReference type="Pfam" id="PF02002">
    <property type="entry name" value="TFIIE_alpha"/>
    <property type="match status" value="1"/>
</dbReference>
<evidence type="ECO:0000313" key="6">
    <source>
        <dbReference type="EMBL" id="EME45230.1"/>
    </source>
</evidence>
<sequence>MAELATELIRTTVRALYNTEHILVIDALVVHSTLSDHDLATVLGVQPKQLRRSCGRLKEDGLLSVQTRQEKRTDGTSGYMMQPGKERMTNRDWYYLNYHRAIDSIKYRMYKLNKHVESLGAPTTEKKDLNCARCKSAYTYLEASDSLEQSTGAFICKRCGAELEPIEEEERANENESMKRLNLQTAKLTSLMQQIDSASVPENDFQAALSKQKKIERTDANPGSRTETVDVPKGGSLQSSKGIEIQPEKIAVQVQDDEDVKREIAEKDEAAKREREARQNALPEWISKSTITDNMTVVGAKEAAERKAREVHAGGASREDGGEKKPDAGRRDDVMADYWAQLAAEKEKEAQQTREEEAEEEEADDDEDDDFEFEDATGMNTPANNDTTTGMNTPVNVESSNATDDERDAKRPRIESVSNGANGTNKAAADTPAASDEDEDDMDFEDVNV</sequence>
<accession>N1PS92</accession>
<feature type="compositionally biased region" description="Basic and acidic residues" evidence="4">
    <location>
        <begin position="344"/>
        <end position="355"/>
    </location>
</feature>
<dbReference type="HOGENOM" id="CLU_035744_1_0_1"/>
<proteinExistence type="inferred from homology"/>
<organism evidence="6 7">
    <name type="scientific">Dothistroma septosporum (strain NZE10 / CBS 128990)</name>
    <name type="common">Red band needle blight fungus</name>
    <name type="synonym">Mycosphaerella pini</name>
    <dbReference type="NCBI Taxonomy" id="675120"/>
    <lineage>
        <taxon>Eukaryota</taxon>
        <taxon>Fungi</taxon>
        <taxon>Dikarya</taxon>
        <taxon>Ascomycota</taxon>
        <taxon>Pezizomycotina</taxon>
        <taxon>Dothideomycetes</taxon>
        <taxon>Dothideomycetidae</taxon>
        <taxon>Mycosphaerellales</taxon>
        <taxon>Mycosphaerellaceae</taxon>
        <taxon>Dothistroma</taxon>
    </lineage>
</organism>
<dbReference type="InterPro" id="IPR013083">
    <property type="entry name" value="Znf_RING/FYVE/PHD"/>
</dbReference>
<dbReference type="GO" id="GO:0005673">
    <property type="term" value="C:transcription factor TFIIE complex"/>
    <property type="evidence" value="ECO:0007669"/>
    <property type="project" value="TreeGrafter"/>
</dbReference>
<feature type="compositionally biased region" description="Polar residues" evidence="4">
    <location>
        <begin position="416"/>
        <end position="425"/>
    </location>
</feature>
<dbReference type="InterPro" id="IPR039997">
    <property type="entry name" value="TFE"/>
</dbReference>
<dbReference type="SMART" id="SM00531">
    <property type="entry name" value="TFIIE"/>
    <property type="match status" value="1"/>
</dbReference>
<reference evidence="6 7" key="2">
    <citation type="journal article" date="2012" name="PLoS Pathog.">
        <title>Diverse lifestyles and strategies of plant pathogenesis encoded in the genomes of eighteen Dothideomycetes fungi.</title>
        <authorList>
            <person name="Ohm R.A."/>
            <person name="Feau N."/>
            <person name="Henrissat B."/>
            <person name="Schoch C.L."/>
            <person name="Horwitz B.A."/>
            <person name="Barry K.W."/>
            <person name="Condon B.J."/>
            <person name="Copeland A.C."/>
            <person name="Dhillon B."/>
            <person name="Glaser F."/>
            <person name="Hesse C.N."/>
            <person name="Kosti I."/>
            <person name="LaButti K."/>
            <person name="Lindquist E.A."/>
            <person name="Lucas S."/>
            <person name="Salamov A.A."/>
            <person name="Bradshaw R.E."/>
            <person name="Ciuffetti L."/>
            <person name="Hamelin R.C."/>
            <person name="Kema G.H.J."/>
            <person name="Lawrence C."/>
            <person name="Scott J.A."/>
            <person name="Spatafora J.W."/>
            <person name="Turgeon B.G."/>
            <person name="de Wit P.J.G.M."/>
            <person name="Zhong S."/>
            <person name="Goodwin S.B."/>
            <person name="Grigoriev I.V."/>
        </authorList>
    </citation>
    <scope>NUCLEOTIDE SEQUENCE [LARGE SCALE GENOMIC DNA]</scope>
    <source>
        <strain evidence="7">NZE10 / CBS 128990</strain>
    </source>
</reference>
<dbReference type="PROSITE" id="PS51344">
    <property type="entry name" value="HTH_TFE_IIE"/>
    <property type="match status" value="1"/>
</dbReference>
<dbReference type="OrthoDB" id="361102at2759"/>
<dbReference type="PANTHER" id="PTHR13097:SF7">
    <property type="entry name" value="GENERAL TRANSCRIPTION FACTOR IIE SUBUNIT 1"/>
    <property type="match status" value="1"/>
</dbReference>
<feature type="compositionally biased region" description="Acidic residues" evidence="4">
    <location>
        <begin position="356"/>
        <end position="375"/>
    </location>
</feature>
<dbReference type="eggNOG" id="KOG2593">
    <property type="taxonomic scope" value="Eukaryota"/>
</dbReference>
<protein>
    <recommendedName>
        <fullName evidence="5">HTH TFE/IIEalpha-type domain-containing protein</fullName>
    </recommendedName>
</protein>
<keyword evidence="7" id="KW-1185">Reference proteome</keyword>
<dbReference type="Proteomes" id="UP000016933">
    <property type="component" value="Unassembled WGS sequence"/>
</dbReference>
<keyword evidence="3" id="KW-0804">Transcription</keyword>
<dbReference type="InterPro" id="IPR002853">
    <property type="entry name" value="TFIIE_asu"/>
</dbReference>
<dbReference type="InterPro" id="IPR024550">
    <property type="entry name" value="TFIIEa/SarR/Rpc3_HTH_dom"/>
</dbReference>
<dbReference type="STRING" id="675120.N1PS92"/>
<feature type="region of interest" description="Disordered" evidence="4">
    <location>
        <begin position="212"/>
        <end position="239"/>
    </location>
</feature>
<evidence type="ECO:0000256" key="1">
    <source>
        <dbReference type="ARBA" id="ARBA00008947"/>
    </source>
</evidence>
<feature type="compositionally biased region" description="Polar residues" evidence="4">
    <location>
        <begin position="378"/>
        <end position="402"/>
    </location>
</feature>